<dbReference type="CTD" id="20200764"/>
<dbReference type="RefSeq" id="XP_009029132.1">
    <property type="nucleotide sequence ID" value="XM_009030884.1"/>
</dbReference>
<proteinExistence type="predicted"/>
<reference evidence="1 3" key="2">
    <citation type="journal article" date="2013" name="Nature">
        <title>Insights into bilaterian evolution from three spiralian genomes.</title>
        <authorList>
            <person name="Simakov O."/>
            <person name="Marletaz F."/>
            <person name="Cho S.J."/>
            <person name="Edsinger-Gonzales E."/>
            <person name="Havlak P."/>
            <person name="Hellsten U."/>
            <person name="Kuo D.H."/>
            <person name="Larsson T."/>
            <person name="Lv J."/>
            <person name="Arendt D."/>
            <person name="Savage R."/>
            <person name="Osoegawa K."/>
            <person name="de Jong P."/>
            <person name="Grimwood J."/>
            <person name="Chapman J.A."/>
            <person name="Shapiro H."/>
            <person name="Aerts A."/>
            <person name="Otillar R.P."/>
            <person name="Terry A.Y."/>
            <person name="Boore J.L."/>
            <person name="Grigoriev I.V."/>
            <person name="Lindberg D.R."/>
            <person name="Seaver E.C."/>
            <person name="Weisblat D.A."/>
            <person name="Putnam N.H."/>
            <person name="Rokhsar D.S."/>
        </authorList>
    </citation>
    <scope>NUCLEOTIDE SEQUENCE</scope>
</reference>
<organism evidence="2 3">
    <name type="scientific">Helobdella robusta</name>
    <name type="common">Californian leech</name>
    <dbReference type="NCBI Taxonomy" id="6412"/>
    <lineage>
        <taxon>Eukaryota</taxon>
        <taxon>Metazoa</taxon>
        <taxon>Spiralia</taxon>
        <taxon>Lophotrochozoa</taxon>
        <taxon>Annelida</taxon>
        <taxon>Clitellata</taxon>
        <taxon>Hirudinea</taxon>
        <taxon>Rhynchobdellida</taxon>
        <taxon>Glossiphoniidae</taxon>
        <taxon>Helobdella</taxon>
    </lineage>
</organism>
<sequence>MPYSNLLDIRNSWITEPKNYFLLEKSVLLMCQVFYEKTVAALLTLTKKTVRKQKHSTFHELLTSVERYDSFSVTAFRSSYACIMSLQAVIMVTTKFKIASAEVLLSDHQFQYVLSSSFDQDLERFFGNAGQRYIGTSVFLLQYYRCSGRCQSLM</sequence>
<evidence type="ECO:0000313" key="1">
    <source>
        <dbReference type="EMBL" id="ESN92839.1"/>
    </source>
</evidence>
<keyword evidence="3" id="KW-1185">Reference proteome</keyword>
<dbReference type="GeneID" id="20200764"/>
<dbReference type="EnsemblMetazoa" id="HelroT164970">
    <property type="protein sequence ID" value="HelroP164970"/>
    <property type="gene ID" value="HelroG164970"/>
</dbReference>
<dbReference type="AlphaFoldDB" id="T1EW14"/>
<gene>
    <name evidence="2" type="primary">20200764</name>
    <name evidence="1" type="ORF">HELRODRAFT_164970</name>
</gene>
<evidence type="ECO:0000313" key="2">
    <source>
        <dbReference type="EnsemblMetazoa" id="HelroP164970"/>
    </source>
</evidence>
<protein>
    <submittedName>
        <fullName evidence="1 2">Uncharacterized protein</fullName>
    </submittedName>
</protein>
<accession>T1EW14</accession>
<reference evidence="3" key="1">
    <citation type="submission" date="2012-12" db="EMBL/GenBank/DDBJ databases">
        <authorList>
            <person name="Hellsten U."/>
            <person name="Grimwood J."/>
            <person name="Chapman J.A."/>
            <person name="Shapiro H."/>
            <person name="Aerts A."/>
            <person name="Otillar R.P."/>
            <person name="Terry A.Y."/>
            <person name="Boore J.L."/>
            <person name="Simakov O."/>
            <person name="Marletaz F."/>
            <person name="Cho S.-J."/>
            <person name="Edsinger-Gonzales E."/>
            <person name="Havlak P."/>
            <person name="Kuo D.-H."/>
            <person name="Larsson T."/>
            <person name="Lv J."/>
            <person name="Arendt D."/>
            <person name="Savage R."/>
            <person name="Osoegawa K."/>
            <person name="de Jong P."/>
            <person name="Lindberg D.R."/>
            <person name="Seaver E.C."/>
            <person name="Weisblat D.A."/>
            <person name="Putnam N.H."/>
            <person name="Grigoriev I.V."/>
            <person name="Rokhsar D.S."/>
        </authorList>
    </citation>
    <scope>NUCLEOTIDE SEQUENCE</scope>
</reference>
<reference evidence="2" key="3">
    <citation type="submission" date="2015-06" db="UniProtKB">
        <authorList>
            <consortium name="EnsemblMetazoa"/>
        </authorList>
    </citation>
    <scope>IDENTIFICATION</scope>
</reference>
<dbReference type="Proteomes" id="UP000015101">
    <property type="component" value="Unassembled WGS sequence"/>
</dbReference>
<dbReference type="EMBL" id="AMQM01001891">
    <property type="status" value="NOT_ANNOTATED_CDS"/>
    <property type="molecule type" value="Genomic_DNA"/>
</dbReference>
<dbReference type="InParanoid" id="T1EW14"/>
<evidence type="ECO:0000313" key="3">
    <source>
        <dbReference type="Proteomes" id="UP000015101"/>
    </source>
</evidence>
<dbReference type="KEGG" id="hro:HELRODRAFT_164970"/>
<name>T1EW14_HELRO</name>
<dbReference type="HOGENOM" id="CLU_1706199_0_0_1"/>
<dbReference type="EMBL" id="KB097639">
    <property type="protein sequence ID" value="ESN92839.1"/>
    <property type="molecule type" value="Genomic_DNA"/>
</dbReference>